<proteinExistence type="inferred from homology"/>
<dbReference type="PANTHER" id="PTHR43293">
    <property type="entry name" value="ACETATE COA-TRANSFERASE YDIF"/>
    <property type="match status" value="1"/>
</dbReference>
<dbReference type="Gene3D" id="3.40.1080.10">
    <property type="entry name" value="Glutaconate Coenzyme A-transferase"/>
    <property type="match status" value="2"/>
</dbReference>
<comment type="similarity">
    <text evidence="1 3">Belongs to the 3-oxoacid CoA-transferase family.</text>
</comment>
<evidence type="ECO:0000313" key="6">
    <source>
        <dbReference type="Proteomes" id="UP000295063"/>
    </source>
</evidence>
<dbReference type="SMART" id="SM00882">
    <property type="entry name" value="CoA_trans"/>
    <property type="match status" value="2"/>
</dbReference>
<dbReference type="SUPFAM" id="SSF100950">
    <property type="entry name" value="NagB/RpiA/CoA transferase-like"/>
    <property type="match status" value="2"/>
</dbReference>
<sequence length="522" mass="56303">MKKPILTSEEAVKLVKSGDTLAVQAFVGFSHPEELSIMLEQRFLTTSEPRDITLLYAAGNGDGKDKCANRYAHAGLLKRVVGSHYNLAPKLGKLIAENAIEAYALPQGVILHLYRNMAGQKPGVITPVGLKTFADPRVEGGKLNSRTTEDLVKVITIEGKEYLHYLPQKINIAFIRGTTADELGNITMEKEAVLLEAYHLALATKQQGGIVIAQVERLAAKGSLPPQQVKVPGVLVDALVIARPEYHWQTNAVAYDPSLCGEVRRPMGSMPAMEMSERKVIARRCAFELRPDVVLNLGVGMPDGVAAVANEEGLIDEITLTVESGPLGGVPAGGPNFGSSFNPLAILEHPNMFDFYDGGRLDLAYLGLAQADEAGNINVSKFGSRVAGCGGFVNITQNAKKVVFCGTLTAGGLDVAVEDGKLRIIKEGKSKKFIKKVEQITFSGAYAQEAGQAVLYITERAVFELTRDGLVLTEIAPGVDLKKDVLAQVEFPVKVSPKLKLMDSRIFIDTLMNIKPEILAKA</sequence>
<feature type="active site" description="5-glutamyl coenzyme A thioester intermediate" evidence="4">
    <location>
        <position position="323"/>
    </location>
</feature>
<dbReference type="AlphaFoldDB" id="A0A4R1Q2X0"/>
<keyword evidence="2 3" id="KW-0808">Transferase</keyword>
<evidence type="ECO:0000256" key="3">
    <source>
        <dbReference type="PIRNR" id="PIRNR000858"/>
    </source>
</evidence>
<evidence type="ECO:0000256" key="4">
    <source>
        <dbReference type="PIRSR" id="PIRSR000858-1"/>
    </source>
</evidence>
<dbReference type="InterPro" id="IPR014388">
    <property type="entry name" value="3-oxoacid_CoA-transferase"/>
</dbReference>
<accession>A0A4R1Q2X0</accession>
<dbReference type="Pfam" id="PF01144">
    <property type="entry name" value="CoA_trans"/>
    <property type="match status" value="1"/>
</dbReference>
<evidence type="ECO:0000313" key="5">
    <source>
        <dbReference type="EMBL" id="TCL35448.1"/>
    </source>
</evidence>
<keyword evidence="6" id="KW-1185">Reference proteome</keyword>
<dbReference type="PIRSF" id="PIRSF000858">
    <property type="entry name" value="SCOT-t"/>
    <property type="match status" value="1"/>
</dbReference>
<name>A0A4R1Q2X0_9FIRM</name>
<dbReference type="InterPro" id="IPR037171">
    <property type="entry name" value="NagB/RpiA_transferase-like"/>
</dbReference>
<organism evidence="5 6">
    <name type="scientific">Anaerospora hongkongensis</name>
    <dbReference type="NCBI Taxonomy" id="244830"/>
    <lineage>
        <taxon>Bacteria</taxon>
        <taxon>Bacillati</taxon>
        <taxon>Bacillota</taxon>
        <taxon>Negativicutes</taxon>
        <taxon>Selenomonadales</taxon>
        <taxon>Sporomusaceae</taxon>
        <taxon>Anaerospora</taxon>
    </lineage>
</organism>
<dbReference type="RefSeq" id="WP_132082546.1">
    <property type="nucleotide sequence ID" value="NZ_SLUI01000012.1"/>
</dbReference>
<dbReference type="PANTHER" id="PTHR43293:SF1">
    <property type="entry name" value="ACETATE COA-TRANSFERASE YDIF"/>
    <property type="match status" value="1"/>
</dbReference>
<dbReference type="Proteomes" id="UP000295063">
    <property type="component" value="Unassembled WGS sequence"/>
</dbReference>
<dbReference type="GO" id="GO:0008410">
    <property type="term" value="F:CoA-transferase activity"/>
    <property type="evidence" value="ECO:0007669"/>
    <property type="project" value="InterPro"/>
</dbReference>
<gene>
    <name evidence="5" type="ORF">EV210_112108</name>
</gene>
<dbReference type="GO" id="GO:0046952">
    <property type="term" value="P:ketone body catabolic process"/>
    <property type="evidence" value="ECO:0007669"/>
    <property type="project" value="InterPro"/>
</dbReference>
<dbReference type="InterPro" id="IPR004165">
    <property type="entry name" value="CoA_trans_fam_I"/>
</dbReference>
<reference evidence="5 6" key="1">
    <citation type="submission" date="2019-03" db="EMBL/GenBank/DDBJ databases">
        <title>Genomic Encyclopedia of Type Strains, Phase IV (KMG-IV): sequencing the most valuable type-strain genomes for metagenomic binning, comparative biology and taxonomic classification.</title>
        <authorList>
            <person name="Goeker M."/>
        </authorList>
    </citation>
    <scope>NUCLEOTIDE SEQUENCE [LARGE SCALE GENOMIC DNA]</scope>
    <source>
        <strain evidence="5 6">DSM 15969</strain>
    </source>
</reference>
<dbReference type="OrthoDB" id="9805230at2"/>
<protein>
    <submittedName>
        <fullName evidence="5">Propionate CoA-transferase</fullName>
    </submittedName>
</protein>
<evidence type="ECO:0000256" key="1">
    <source>
        <dbReference type="ARBA" id="ARBA00007154"/>
    </source>
</evidence>
<evidence type="ECO:0000256" key="2">
    <source>
        <dbReference type="ARBA" id="ARBA00022679"/>
    </source>
</evidence>
<comment type="caution">
    <text evidence="5">The sequence shown here is derived from an EMBL/GenBank/DDBJ whole genome shotgun (WGS) entry which is preliminary data.</text>
</comment>
<dbReference type="EMBL" id="SLUI01000012">
    <property type="protein sequence ID" value="TCL35448.1"/>
    <property type="molecule type" value="Genomic_DNA"/>
</dbReference>